<dbReference type="AlphaFoldDB" id="A0AAD8ZFV9"/>
<feature type="non-terminal residue" evidence="2">
    <location>
        <position position="1"/>
    </location>
</feature>
<sequence length="347" mass="39408">SITECLVAHCEDALKLLCSDVLRTEIRVLYEIMYVVNNSLRKHKPFRAIKQVEQCINRLNEMKLQRALQDVEELCPNKTQRDEGVEFGHCSVPSQPVLEWFCLKLLGASSLVARTLDQCTIAFSVFFRGILRTLVPVYQRAIELCLEVAQCRPMAYLTDFPLPENLQAFLGPTCADLLQEGHRTEPSGLERRSKPSLLDKLFEAGERERPEEQGMSSVLASEGMESSTDLGRAVLRRGPHHSRKSALVKDSLDIKLMLQRIHGGSKQHAAEVTVSPAQWGVSKSAVEEQKRTLLKRLKAASSFSDMAVLLEDVMGWCRRWKLHQERRHLAFVLLRCRRMKALECEGI</sequence>
<dbReference type="GO" id="GO:0005634">
    <property type="term" value="C:nucleus"/>
    <property type="evidence" value="ECO:0007669"/>
    <property type="project" value="TreeGrafter"/>
</dbReference>
<evidence type="ECO:0000313" key="3">
    <source>
        <dbReference type="Proteomes" id="UP001239994"/>
    </source>
</evidence>
<name>A0AAD8ZFV9_9TELE</name>
<dbReference type="PANTHER" id="PTHR34761">
    <property type="entry name" value="NUCLEOLUS AND NEURAL PROGENITOR PROTEIN"/>
    <property type="match status" value="1"/>
</dbReference>
<evidence type="ECO:0000313" key="2">
    <source>
        <dbReference type="EMBL" id="KAK1797724.1"/>
    </source>
</evidence>
<accession>A0AAD8ZFV9</accession>
<keyword evidence="3" id="KW-1185">Reference proteome</keyword>
<dbReference type="Pfam" id="PF14780">
    <property type="entry name" value="NEPRO_N"/>
    <property type="match status" value="1"/>
</dbReference>
<feature type="domain" description="Nucleolus and neural progenitor protein-like N-terminal" evidence="1">
    <location>
        <begin position="2"/>
        <end position="128"/>
    </location>
</feature>
<comment type="caution">
    <text evidence="2">The sequence shown here is derived from an EMBL/GenBank/DDBJ whole genome shotgun (WGS) entry which is preliminary data.</text>
</comment>
<evidence type="ECO:0000259" key="1">
    <source>
        <dbReference type="Pfam" id="PF14780"/>
    </source>
</evidence>
<protein>
    <recommendedName>
        <fullName evidence="1">Nucleolus and neural progenitor protein-like N-terminal domain-containing protein</fullName>
    </recommendedName>
</protein>
<gene>
    <name evidence="2" type="ORF">P4O66_008090</name>
</gene>
<dbReference type="GO" id="GO:0045747">
    <property type="term" value="P:positive regulation of Notch signaling pathway"/>
    <property type="evidence" value="ECO:0007669"/>
    <property type="project" value="TreeGrafter"/>
</dbReference>
<dbReference type="InterPro" id="IPR052835">
    <property type="entry name" value="Nepro"/>
</dbReference>
<reference evidence="2" key="1">
    <citation type="submission" date="2023-03" db="EMBL/GenBank/DDBJ databases">
        <title>Electrophorus voltai genome.</title>
        <authorList>
            <person name="Bian C."/>
        </authorList>
    </citation>
    <scope>NUCLEOTIDE SEQUENCE</scope>
    <source>
        <strain evidence="2">CB-2022</strain>
        <tissue evidence="2">Muscle</tissue>
    </source>
</reference>
<dbReference type="EMBL" id="JAROKS010000013">
    <property type="protein sequence ID" value="KAK1797724.1"/>
    <property type="molecule type" value="Genomic_DNA"/>
</dbReference>
<organism evidence="2 3">
    <name type="scientific">Electrophorus voltai</name>
    <dbReference type="NCBI Taxonomy" id="2609070"/>
    <lineage>
        <taxon>Eukaryota</taxon>
        <taxon>Metazoa</taxon>
        <taxon>Chordata</taxon>
        <taxon>Craniata</taxon>
        <taxon>Vertebrata</taxon>
        <taxon>Euteleostomi</taxon>
        <taxon>Actinopterygii</taxon>
        <taxon>Neopterygii</taxon>
        <taxon>Teleostei</taxon>
        <taxon>Ostariophysi</taxon>
        <taxon>Gymnotiformes</taxon>
        <taxon>Gymnotoidei</taxon>
        <taxon>Gymnotidae</taxon>
        <taxon>Electrophorus</taxon>
    </lineage>
</organism>
<dbReference type="InterPro" id="IPR027951">
    <property type="entry name" value="Nepro_N"/>
</dbReference>
<feature type="non-terminal residue" evidence="2">
    <location>
        <position position="347"/>
    </location>
</feature>
<proteinExistence type="predicted"/>
<dbReference type="PANTHER" id="PTHR34761:SF1">
    <property type="entry name" value="NUCLEOLUS AND NEURAL PROGENITOR PROTEIN"/>
    <property type="match status" value="1"/>
</dbReference>
<dbReference type="Proteomes" id="UP001239994">
    <property type="component" value="Unassembled WGS sequence"/>
</dbReference>